<evidence type="ECO:0000313" key="3">
    <source>
        <dbReference type="Proteomes" id="UP000070444"/>
    </source>
</evidence>
<reference evidence="2 3" key="1">
    <citation type="journal article" date="2015" name="Genome Biol. Evol.">
        <title>Phylogenomic analyses indicate that early fungi evolved digesting cell walls of algal ancestors of land plants.</title>
        <authorList>
            <person name="Chang Y."/>
            <person name="Wang S."/>
            <person name="Sekimoto S."/>
            <person name="Aerts A.L."/>
            <person name="Choi C."/>
            <person name="Clum A."/>
            <person name="LaButti K.M."/>
            <person name="Lindquist E.A."/>
            <person name="Yee Ngan C."/>
            <person name="Ohm R.A."/>
            <person name="Salamov A.A."/>
            <person name="Grigoriev I.V."/>
            <person name="Spatafora J.W."/>
            <person name="Berbee M.L."/>
        </authorList>
    </citation>
    <scope>NUCLEOTIDE SEQUENCE [LARGE SCALE GENOMIC DNA]</scope>
    <source>
        <strain evidence="2 3">NRRL 28638</strain>
    </source>
</reference>
<organism evidence="2 3">
    <name type="scientific">Conidiobolus coronatus (strain ATCC 28846 / CBS 209.66 / NRRL 28638)</name>
    <name type="common">Delacroixia coronata</name>
    <dbReference type="NCBI Taxonomy" id="796925"/>
    <lineage>
        <taxon>Eukaryota</taxon>
        <taxon>Fungi</taxon>
        <taxon>Fungi incertae sedis</taxon>
        <taxon>Zoopagomycota</taxon>
        <taxon>Entomophthoromycotina</taxon>
        <taxon>Entomophthoromycetes</taxon>
        <taxon>Entomophthorales</taxon>
        <taxon>Ancylistaceae</taxon>
        <taxon>Conidiobolus</taxon>
    </lineage>
</organism>
<dbReference type="AlphaFoldDB" id="A0A137P3R9"/>
<feature type="non-terminal residue" evidence="2">
    <location>
        <position position="1"/>
    </location>
</feature>
<feature type="non-terminal residue" evidence="2">
    <location>
        <position position="128"/>
    </location>
</feature>
<dbReference type="GO" id="GO:0046872">
    <property type="term" value="F:metal ion binding"/>
    <property type="evidence" value="ECO:0007669"/>
    <property type="project" value="InterPro"/>
</dbReference>
<dbReference type="STRING" id="796925.A0A137P3R9"/>
<dbReference type="PANTHER" id="PTHR20910:SF1">
    <property type="entry name" value="SUPEROXIDE DISMUTASE COPPER_ZINC BINDING DOMAIN-CONTAINING PROTEIN"/>
    <property type="match status" value="1"/>
</dbReference>
<dbReference type="OrthoDB" id="159229at2759"/>
<dbReference type="OMA" id="ACANITQ"/>
<proteinExistence type="predicted"/>
<dbReference type="InterPro" id="IPR053257">
    <property type="entry name" value="Cu-only_SOD"/>
</dbReference>
<dbReference type="InterPro" id="IPR036423">
    <property type="entry name" value="SOD-like_Cu/Zn_dom_sf"/>
</dbReference>
<dbReference type="SUPFAM" id="SSF49329">
    <property type="entry name" value="Cu,Zn superoxide dismutase-like"/>
    <property type="match status" value="1"/>
</dbReference>
<evidence type="ECO:0000259" key="1">
    <source>
        <dbReference type="Pfam" id="PF00080"/>
    </source>
</evidence>
<dbReference type="EMBL" id="KQ964527">
    <property type="protein sequence ID" value="KXN69670.1"/>
    <property type="molecule type" value="Genomic_DNA"/>
</dbReference>
<dbReference type="PANTHER" id="PTHR20910">
    <property type="entry name" value="AGAP001623-PA"/>
    <property type="match status" value="1"/>
</dbReference>
<protein>
    <submittedName>
        <fullName evidence="2">Cu,Zn superoxide dismutase-like protein</fullName>
    </submittedName>
</protein>
<dbReference type="GO" id="GO:0006801">
    <property type="term" value="P:superoxide metabolic process"/>
    <property type="evidence" value="ECO:0007669"/>
    <property type="project" value="InterPro"/>
</dbReference>
<keyword evidence="3" id="KW-1185">Reference proteome</keyword>
<dbReference type="InterPro" id="IPR001424">
    <property type="entry name" value="SOD_Cu_Zn_dom"/>
</dbReference>
<dbReference type="Pfam" id="PF00080">
    <property type="entry name" value="Sod_Cu"/>
    <property type="match status" value="1"/>
</dbReference>
<accession>A0A137P3R9</accession>
<dbReference type="Gene3D" id="2.60.40.200">
    <property type="entry name" value="Superoxide dismutase, copper/zinc binding domain"/>
    <property type="match status" value="1"/>
</dbReference>
<gene>
    <name evidence="2" type="ORF">CONCODRAFT_32931</name>
</gene>
<evidence type="ECO:0000313" key="2">
    <source>
        <dbReference type="EMBL" id="KXN69670.1"/>
    </source>
</evidence>
<feature type="domain" description="Superoxide dismutase copper/zinc binding" evidence="1">
    <location>
        <begin position="23"/>
        <end position="115"/>
    </location>
</feature>
<name>A0A137P3R9_CONC2</name>
<dbReference type="Proteomes" id="UP000070444">
    <property type="component" value="Unassembled WGS sequence"/>
</dbReference>
<sequence>RVNSRTEIELNFHSIPDYPGQTPYPWHVHEKPVNSAGDCMSTGLHLDPTNMNPGGNSTTYKCNPKKPRETCELGDLSGKFGELKPKKTTYKFSDPDLPLTGKNGIIGRSIVIHLANSTRITCANITAI</sequence>